<dbReference type="EMBL" id="FOLE01000007">
    <property type="protein sequence ID" value="SFC63730.1"/>
    <property type="molecule type" value="Genomic_DNA"/>
</dbReference>
<sequence>MKVLRYGWPAFGWAIFVLRMTLAAPSGLSRFGWLVAIPNVDKFVHIFLFGGQTWWLAWAFLKMNAQKYGFWSVGLSVVFGILIEIIQPSFGRSADIWDALADGVGAGIAFFLFTQIFSKKTVK</sequence>
<dbReference type="NCBIfam" id="NF037970">
    <property type="entry name" value="vanZ_1"/>
    <property type="match status" value="1"/>
</dbReference>
<keyword evidence="1" id="KW-0812">Transmembrane</keyword>
<organism evidence="2 3">
    <name type="scientific">Flexibacter flexilis DSM 6793</name>
    <dbReference type="NCBI Taxonomy" id="927664"/>
    <lineage>
        <taxon>Bacteria</taxon>
        <taxon>Pseudomonadati</taxon>
        <taxon>Bacteroidota</taxon>
        <taxon>Cytophagia</taxon>
        <taxon>Cytophagales</taxon>
        <taxon>Flexibacteraceae</taxon>
        <taxon>Flexibacter</taxon>
    </lineage>
</organism>
<dbReference type="STRING" id="927664.SAMN05421780_107190"/>
<accession>A0A1I1L2A0</accession>
<feature type="transmembrane region" description="Helical" evidence="1">
    <location>
        <begin position="43"/>
        <end position="61"/>
    </location>
</feature>
<gene>
    <name evidence="2" type="ORF">SAMN05421780_107190</name>
</gene>
<name>A0A1I1L2A0_9BACT</name>
<keyword evidence="1" id="KW-0472">Membrane</keyword>
<dbReference type="RefSeq" id="WP_091513458.1">
    <property type="nucleotide sequence ID" value="NZ_FOLE01000007.1"/>
</dbReference>
<evidence type="ECO:0000313" key="2">
    <source>
        <dbReference type="EMBL" id="SFC63730.1"/>
    </source>
</evidence>
<evidence type="ECO:0000256" key="1">
    <source>
        <dbReference type="SAM" id="Phobius"/>
    </source>
</evidence>
<reference evidence="2 3" key="1">
    <citation type="submission" date="2016-10" db="EMBL/GenBank/DDBJ databases">
        <authorList>
            <person name="de Groot N.N."/>
        </authorList>
    </citation>
    <scope>NUCLEOTIDE SEQUENCE [LARGE SCALE GENOMIC DNA]</scope>
    <source>
        <strain evidence="2 3">DSM 6793</strain>
    </source>
</reference>
<evidence type="ECO:0000313" key="3">
    <source>
        <dbReference type="Proteomes" id="UP000199514"/>
    </source>
</evidence>
<keyword evidence="3" id="KW-1185">Reference proteome</keyword>
<dbReference type="PANTHER" id="PTHR28008">
    <property type="entry name" value="DOMAIN PROTEIN, PUTATIVE (AFU_ORTHOLOGUE AFUA_3G10980)-RELATED"/>
    <property type="match status" value="1"/>
</dbReference>
<dbReference type="PANTHER" id="PTHR28008:SF1">
    <property type="entry name" value="DOMAIN PROTEIN, PUTATIVE (AFU_ORTHOLOGUE AFUA_3G10980)-RELATED"/>
    <property type="match status" value="1"/>
</dbReference>
<dbReference type="AlphaFoldDB" id="A0A1I1L2A0"/>
<feature type="transmembrane region" description="Helical" evidence="1">
    <location>
        <begin position="96"/>
        <end position="117"/>
    </location>
</feature>
<dbReference type="Proteomes" id="UP000199514">
    <property type="component" value="Unassembled WGS sequence"/>
</dbReference>
<keyword evidence="1" id="KW-1133">Transmembrane helix</keyword>
<proteinExistence type="predicted"/>
<feature type="transmembrane region" description="Helical" evidence="1">
    <location>
        <begin position="68"/>
        <end position="90"/>
    </location>
</feature>
<protein>
    <submittedName>
        <fullName evidence="2">VanZ like family protein</fullName>
    </submittedName>
</protein>